<evidence type="ECO:0008006" key="4">
    <source>
        <dbReference type="Google" id="ProtNLM"/>
    </source>
</evidence>
<keyword evidence="3" id="KW-1185">Reference proteome</keyword>
<proteinExistence type="predicted"/>
<protein>
    <recommendedName>
        <fullName evidence="4">NmrA-like domain-containing protein</fullName>
    </recommendedName>
</protein>
<accession>A0ABS7B5V5</accession>
<dbReference type="EMBL" id="JAHXZI010000011">
    <property type="protein sequence ID" value="MBW6436441.1"/>
    <property type="molecule type" value="Genomic_DNA"/>
</dbReference>
<name>A0ABS7B5V5_9ACTN</name>
<dbReference type="RefSeq" id="WP_220145835.1">
    <property type="nucleotide sequence ID" value="NZ_JAHXZI010000011.1"/>
</dbReference>
<comment type="caution">
    <text evidence="2">The sequence shown here is derived from an EMBL/GenBank/DDBJ whole genome shotgun (WGS) entry which is preliminary data.</text>
</comment>
<dbReference type="Proteomes" id="UP001519863">
    <property type="component" value="Unassembled WGS sequence"/>
</dbReference>
<gene>
    <name evidence="2" type="ORF">KZ829_22120</name>
</gene>
<evidence type="ECO:0000313" key="3">
    <source>
        <dbReference type="Proteomes" id="UP001519863"/>
    </source>
</evidence>
<sequence>MTATTVGLHGATGTQGRAIHRRLLAAGDHRRLRPPGPAAGPGPDRVRRHHGPRLGGPTVLGRLTAARWATQRSTERLTAARLGGPKAWSD</sequence>
<feature type="region of interest" description="Disordered" evidence="1">
    <location>
        <begin position="1"/>
        <end position="59"/>
    </location>
</feature>
<evidence type="ECO:0000256" key="1">
    <source>
        <dbReference type="SAM" id="MobiDB-lite"/>
    </source>
</evidence>
<reference evidence="2 3" key="1">
    <citation type="journal article" date="2013" name="Antonie Van Leeuwenhoek">
        <title>Actinoplanes hulinensis sp. nov., a novel actinomycete isolated from soybean root (Glycine max (L.) Merr).</title>
        <authorList>
            <person name="Shen Y."/>
            <person name="Liu C."/>
            <person name="Wang X."/>
            <person name="Zhao J."/>
            <person name="Jia F."/>
            <person name="Zhang Y."/>
            <person name="Wang L."/>
            <person name="Yang D."/>
            <person name="Xiang W."/>
        </authorList>
    </citation>
    <scope>NUCLEOTIDE SEQUENCE [LARGE SCALE GENOMIC DNA]</scope>
    <source>
        <strain evidence="2 3">NEAU-M9</strain>
    </source>
</reference>
<evidence type="ECO:0000313" key="2">
    <source>
        <dbReference type="EMBL" id="MBW6436441.1"/>
    </source>
</evidence>
<organism evidence="2 3">
    <name type="scientific">Actinoplanes hulinensis</name>
    <dbReference type="NCBI Taxonomy" id="1144547"/>
    <lineage>
        <taxon>Bacteria</taxon>
        <taxon>Bacillati</taxon>
        <taxon>Actinomycetota</taxon>
        <taxon>Actinomycetes</taxon>
        <taxon>Micromonosporales</taxon>
        <taxon>Micromonosporaceae</taxon>
        <taxon>Actinoplanes</taxon>
    </lineage>
</organism>